<dbReference type="AlphaFoldDB" id="H8KS08"/>
<protein>
    <submittedName>
        <fullName evidence="2">Uncharacterized protein</fullName>
    </submittedName>
</protein>
<sequence>MFDRLLSLVKKDGYEVVYLSGNQLFFENNVWKFGSRIKAFGKIDKGEFEILDLNNGVTLRFVYYIDTLVEVVLIPTFILCGFTLDYFIFIFAFILIIQLFIRISVLRTNSKKIFENIIN</sequence>
<name>H8KS08_SOLCM</name>
<reference evidence="2" key="1">
    <citation type="submission" date="2012-02" db="EMBL/GenBank/DDBJ databases">
        <title>The complete genome of Solitalea canadensis DSM 3403.</title>
        <authorList>
            <consortium name="US DOE Joint Genome Institute (JGI-PGF)"/>
            <person name="Lucas S."/>
            <person name="Copeland A."/>
            <person name="Lapidus A."/>
            <person name="Glavina del Rio T."/>
            <person name="Dalin E."/>
            <person name="Tice H."/>
            <person name="Bruce D."/>
            <person name="Goodwin L."/>
            <person name="Pitluck S."/>
            <person name="Peters L."/>
            <person name="Ovchinnikova G."/>
            <person name="Lu M."/>
            <person name="Kyrpides N."/>
            <person name="Mavromatis K."/>
            <person name="Ivanova N."/>
            <person name="Brettin T."/>
            <person name="Detter J.C."/>
            <person name="Han C."/>
            <person name="Larimer F."/>
            <person name="Land M."/>
            <person name="Hauser L."/>
            <person name="Markowitz V."/>
            <person name="Cheng J.-F."/>
            <person name="Hugenholtz P."/>
            <person name="Woyke T."/>
            <person name="Wu D."/>
            <person name="Spring S."/>
            <person name="Schroeder M."/>
            <person name="Kopitz M."/>
            <person name="Brambilla E."/>
            <person name="Klenk H.-P."/>
            <person name="Eisen J.A."/>
        </authorList>
    </citation>
    <scope>NUCLEOTIDE SEQUENCE</scope>
    <source>
        <strain evidence="2">DSM 3403</strain>
    </source>
</reference>
<gene>
    <name evidence="2" type="ordered locus">Solca_2769</name>
</gene>
<accession>H8KS08</accession>
<dbReference type="Proteomes" id="UP000007590">
    <property type="component" value="Chromosome"/>
</dbReference>
<organism evidence="2 3">
    <name type="scientific">Solitalea canadensis (strain ATCC 29591 / DSM 3403 / JCM 21819 / LMG 8368 / NBRC 15130 / NCIMB 12057 / USAM 9D)</name>
    <name type="common">Flexibacter canadensis</name>
    <dbReference type="NCBI Taxonomy" id="929556"/>
    <lineage>
        <taxon>Bacteria</taxon>
        <taxon>Pseudomonadati</taxon>
        <taxon>Bacteroidota</taxon>
        <taxon>Sphingobacteriia</taxon>
        <taxon>Sphingobacteriales</taxon>
        <taxon>Sphingobacteriaceae</taxon>
        <taxon>Solitalea</taxon>
    </lineage>
</organism>
<evidence type="ECO:0000256" key="1">
    <source>
        <dbReference type="SAM" id="Phobius"/>
    </source>
</evidence>
<feature type="transmembrane region" description="Helical" evidence="1">
    <location>
        <begin position="61"/>
        <end position="80"/>
    </location>
</feature>
<evidence type="ECO:0000313" key="2">
    <source>
        <dbReference type="EMBL" id="AFD07796.1"/>
    </source>
</evidence>
<dbReference type="KEGG" id="scn:Solca_2769"/>
<dbReference type="EMBL" id="CP003349">
    <property type="protein sequence ID" value="AFD07796.1"/>
    <property type="molecule type" value="Genomic_DNA"/>
</dbReference>
<feature type="transmembrane region" description="Helical" evidence="1">
    <location>
        <begin position="86"/>
        <end position="105"/>
    </location>
</feature>
<keyword evidence="3" id="KW-1185">Reference proteome</keyword>
<keyword evidence="1" id="KW-0472">Membrane</keyword>
<dbReference type="HOGENOM" id="CLU_2059874_0_0_10"/>
<proteinExistence type="predicted"/>
<keyword evidence="1" id="KW-0812">Transmembrane</keyword>
<evidence type="ECO:0000313" key="3">
    <source>
        <dbReference type="Proteomes" id="UP000007590"/>
    </source>
</evidence>
<keyword evidence="1" id="KW-1133">Transmembrane helix</keyword>